<dbReference type="InterPro" id="IPR018204">
    <property type="entry name" value="Trp_synthase_alpha_AS"/>
</dbReference>
<dbReference type="PANTHER" id="PTHR43406:SF1">
    <property type="entry name" value="TRYPTOPHAN SYNTHASE ALPHA CHAIN, CHLOROPLASTIC"/>
    <property type="match status" value="1"/>
</dbReference>
<accession>A0A7X0WZN2</accession>
<dbReference type="InterPro" id="IPR013785">
    <property type="entry name" value="Aldolase_TIM"/>
</dbReference>
<dbReference type="AlphaFoldDB" id="A0A7X0WZN2"/>
<dbReference type="Gene3D" id="3.20.20.70">
    <property type="entry name" value="Aldolase class I"/>
    <property type="match status" value="1"/>
</dbReference>
<comment type="caution">
    <text evidence="11">The sequence shown here is derived from an EMBL/GenBank/DDBJ whole genome shotgun (WGS) entry which is preliminary data.</text>
</comment>
<dbReference type="SUPFAM" id="SSF51366">
    <property type="entry name" value="Ribulose-phoshate binding barrel"/>
    <property type="match status" value="1"/>
</dbReference>
<feature type="active site" description="Proton acceptor" evidence="8">
    <location>
        <position position="48"/>
    </location>
</feature>
<protein>
    <recommendedName>
        <fullName evidence="8">Tryptophan synthase alpha chain</fullName>
        <ecNumber evidence="8">4.2.1.20</ecNumber>
    </recommendedName>
</protein>
<evidence type="ECO:0000313" key="11">
    <source>
        <dbReference type="EMBL" id="MBC1484678.1"/>
    </source>
</evidence>
<dbReference type="InterPro" id="IPR011060">
    <property type="entry name" value="RibuloseP-bd_barrel"/>
</dbReference>
<dbReference type="Pfam" id="PF00290">
    <property type="entry name" value="Trp_syntA"/>
    <property type="match status" value="1"/>
</dbReference>
<proteinExistence type="inferred from homology"/>
<evidence type="ECO:0000256" key="6">
    <source>
        <dbReference type="ARBA" id="ARBA00023239"/>
    </source>
</evidence>
<evidence type="ECO:0000256" key="2">
    <source>
        <dbReference type="ARBA" id="ARBA00011270"/>
    </source>
</evidence>
<dbReference type="CDD" id="cd04724">
    <property type="entry name" value="Tryptophan_synthase_alpha"/>
    <property type="match status" value="1"/>
</dbReference>
<evidence type="ECO:0000256" key="3">
    <source>
        <dbReference type="ARBA" id="ARBA00022605"/>
    </source>
</evidence>
<evidence type="ECO:0000256" key="1">
    <source>
        <dbReference type="ARBA" id="ARBA00004733"/>
    </source>
</evidence>
<evidence type="ECO:0000256" key="9">
    <source>
        <dbReference type="RuleBase" id="RU003662"/>
    </source>
</evidence>
<comment type="subunit">
    <text evidence="2 8">Tetramer of two alpha and two beta chains.</text>
</comment>
<evidence type="ECO:0000256" key="4">
    <source>
        <dbReference type="ARBA" id="ARBA00022822"/>
    </source>
</evidence>
<reference evidence="11 13" key="2">
    <citation type="submission" date="2020-03" db="EMBL/GenBank/DDBJ databases">
        <title>Soil Listeria distribution.</title>
        <authorList>
            <person name="Liao J."/>
            <person name="Wiedmann M."/>
        </authorList>
    </citation>
    <scope>NUCLEOTIDE SEQUENCE [LARGE SCALE GENOMIC DNA]</scope>
    <source>
        <strain evidence="11 13">FSL L7-1560</strain>
    </source>
</reference>
<evidence type="ECO:0000313" key="12">
    <source>
        <dbReference type="Proteomes" id="UP000033536"/>
    </source>
</evidence>
<feature type="active site" description="Proton acceptor" evidence="8">
    <location>
        <position position="59"/>
    </location>
</feature>
<dbReference type="Proteomes" id="UP000033536">
    <property type="component" value="Unassembled WGS sequence"/>
</dbReference>
<sequence length="258" mass="28171">MTKTLTEKISSNKEHPAIVTYIMGGDGGLDHLEEQLLFLEKSGVSAIEIGIPFSDPVADGPVIQLAGLRALKEQVSLEQILTKLASSTVQIPLIIMSYINPIFHLGIPKFVELLKNTPVKGLIIPDLPYEHQNLISPELERTDIALIPLVSLTSPKERLAEITKHAEGFIYAVTVNGTTGVRSEFDTHIDTHLAYLKSISPVPVLAGFGVSSIEHVEKFAHVCDGVIIGSKVVQMLHEKKTTELGDFLKKAANVRIEI</sequence>
<keyword evidence="4 8" id="KW-0822">Tryptophan biosynthesis</keyword>
<evidence type="ECO:0000313" key="10">
    <source>
        <dbReference type="EMBL" id="KKD46417.1"/>
    </source>
</evidence>
<dbReference type="NCBIfam" id="TIGR00262">
    <property type="entry name" value="trpA"/>
    <property type="match status" value="1"/>
</dbReference>
<dbReference type="Proteomes" id="UP000523362">
    <property type="component" value="Unassembled WGS sequence"/>
</dbReference>
<dbReference type="EMBL" id="JYOM01000011">
    <property type="protein sequence ID" value="KKD46417.1"/>
    <property type="molecule type" value="Genomic_DNA"/>
</dbReference>
<evidence type="ECO:0000256" key="5">
    <source>
        <dbReference type="ARBA" id="ARBA00023141"/>
    </source>
</evidence>
<dbReference type="UniPathway" id="UPA00035">
    <property type="reaction ID" value="UER00044"/>
</dbReference>
<gene>
    <name evidence="8" type="primary">trpA</name>
    <name evidence="11" type="ORF">HB897_00360</name>
    <name evidence="10" type="ORF">UQ68_06245</name>
</gene>
<organism evidence="11 13">
    <name type="scientific">Listeria seeligeri</name>
    <dbReference type="NCBI Taxonomy" id="1640"/>
    <lineage>
        <taxon>Bacteria</taxon>
        <taxon>Bacillati</taxon>
        <taxon>Bacillota</taxon>
        <taxon>Bacilli</taxon>
        <taxon>Bacillales</taxon>
        <taxon>Listeriaceae</taxon>
        <taxon>Listeria</taxon>
    </lineage>
</organism>
<comment type="catalytic activity">
    <reaction evidence="7 8">
        <text>(1S,2R)-1-C-(indol-3-yl)glycerol 3-phosphate + L-serine = D-glyceraldehyde 3-phosphate + L-tryptophan + H2O</text>
        <dbReference type="Rhea" id="RHEA:10532"/>
        <dbReference type="ChEBI" id="CHEBI:15377"/>
        <dbReference type="ChEBI" id="CHEBI:33384"/>
        <dbReference type="ChEBI" id="CHEBI:57912"/>
        <dbReference type="ChEBI" id="CHEBI:58866"/>
        <dbReference type="ChEBI" id="CHEBI:59776"/>
        <dbReference type="EC" id="4.2.1.20"/>
    </reaction>
</comment>
<dbReference type="PANTHER" id="PTHR43406">
    <property type="entry name" value="TRYPTOPHAN SYNTHASE, ALPHA CHAIN"/>
    <property type="match status" value="1"/>
</dbReference>
<dbReference type="GO" id="GO:0005829">
    <property type="term" value="C:cytosol"/>
    <property type="evidence" value="ECO:0007669"/>
    <property type="project" value="TreeGrafter"/>
</dbReference>
<comment type="similarity">
    <text evidence="8 9">Belongs to the TrpA family.</text>
</comment>
<dbReference type="InterPro" id="IPR002028">
    <property type="entry name" value="Trp_synthase_suA"/>
</dbReference>
<keyword evidence="12" id="KW-1185">Reference proteome</keyword>
<dbReference type="HAMAP" id="MF_00131">
    <property type="entry name" value="Trp_synth_alpha"/>
    <property type="match status" value="1"/>
</dbReference>
<dbReference type="GO" id="GO:0004834">
    <property type="term" value="F:tryptophan synthase activity"/>
    <property type="evidence" value="ECO:0007669"/>
    <property type="project" value="UniProtKB-UniRule"/>
</dbReference>
<dbReference type="RefSeq" id="WP_003748052.1">
    <property type="nucleotide sequence ID" value="NZ_CP034772.1"/>
</dbReference>
<dbReference type="EMBL" id="JAARRG010000001">
    <property type="protein sequence ID" value="MBC1484678.1"/>
    <property type="molecule type" value="Genomic_DNA"/>
</dbReference>
<dbReference type="PROSITE" id="PS00167">
    <property type="entry name" value="TRP_SYNTHASE_ALPHA"/>
    <property type="match status" value="1"/>
</dbReference>
<dbReference type="EC" id="4.2.1.20" evidence="8"/>
<evidence type="ECO:0000256" key="8">
    <source>
        <dbReference type="HAMAP-Rule" id="MF_00131"/>
    </source>
</evidence>
<keyword evidence="3 8" id="KW-0028">Amino-acid biosynthesis</keyword>
<keyword evidence="6 8" id="KW-0456">Lyase</keyword>
<name>A0A7X0WZN2_LISSE</name>
<comment type="function">
    <text evidence="8">The alpha subunit is responsible for the aldol cleavage of indoleglycerol phosphate to indole and glyceraldehyde 3-phosphate.</text>
</comment>
<reference evidence="10 12" key="1">
    <citation type="submission" date="2015-02" db="EMBL/GenBank/DDBJ databases">
        <title>Sequencing of Listeria spp. dairy environmental strains.</title>
        <authorList>
            <person name="Muhterem-Uyar M."/>
            <person name="Wagner M."/>
            <person name="Schmitz-Esser S."/>
            <person name="Stessl B."/>
        </authorList>
    </citation>
    <scope>NUCLEOTIDE SEQUENCE [LARGE SCALE GENOMIC DNA]</scope>
    <source>
        <strain evidence="10 12">7KSM</strain>
    </source>
</reference>
<evidence type="ECO:0000256" key="7">
    <source>
        <dbReference type="ARBA" id="ARBA00049047"/>
    </source>
</evidence>
<evidence type="ECO:0000313" key="13">
    <source>
        <dbReference type="Proteomes" id="UP000523362"/>
    </source>
</evidence>
<keyword evidence="5 8" id="KW-0057">Aromatic amino acid biosynthesis</keyword>
<comment type="pathway">
    <text evidence="1 8">Amino-acid biosynthesis; L-tryptophan biosynthesis; L-tryptophan from chorismate: step 5/5.</text>
</comment>